<dbReference type="Proteomes" id="UP001139410">
    <property type="component" value="Unassembled WGS sequence"/>
</dbReference>
<sequence length="323" mass="35796">MSDNQACEDPVPALLSFGRHAPDDPPPLGPSPNLDTVESETRHYRHDGWTPAARASFLDTLAKSGVVTDACRAVQRSSQAAYALRNRDPLFAAGWDAALSMARARLADDLFHRAVNGTVDQIWKDGEVVAERHRHDNRLSIAVLNRLDARCDRAERIGAPTLRVAANWEAYIAALAEDRTADMQAMLAPLPVEYDEDEALLGHGGDSKLIHQLHQLRQGKALDEEEDSGDQGDDVRVWTEDHSWRTNFPPPDGFNGFEEGIYGDADYNRQCTPEERALLDRRFPDAFADENEDERRADEADRDSYFAALADSSSLTEGRGGAD</sequence>
<feature type="region of interest" description="Disordered" evidence="1">
    <location>
        <begin position="1"/>
        <end position="42"/>
    </location>
</feature>
<protein>
    <submittedName>
        <fullName evidence="2">Uncharacterized protein</fullName>
    </submittedName>
</protein>
<evidence type="ECO:0000256" key="1">
    <source>
        <dbReference type="SAM" id="MobiDB-lite"/>
    </source>
</evidence>
<reference evidence="2" key="1">
    <citation type="submission" date="2022-01" db="EMBL/GenBank/DDBJ databases">
        <authorList>
            <person name="Jo J.-H."/>
            <person name="Im W.-T."/>
        </authorList>
    </citation>
    <scope>NUCLEOTIDE SEQUENCE</scope>
    <source>
        <strain evidence="2">G124</strain>
    </source>
</reference>
<gene>
    <name evidence="2" type="ORF">LVY65_10010</name>
</gene>
<organism evidence="2 3">
    <name type="scientific">Sphingomonas cremea</name>
    <dbReference type="NCBI Taxonomy" id="2904799"/>
    <lineage>
        <taxon>Bacteria</taxon>
        <taxon>Pseudomonadati</taxon>
        <taxon>Pseudomonadota</taxon>
        <taxon>Alphaproteobacteria</taxon>
        <taxon>Sphingomonadales</taxon>
        <taxon>Sphingomonadaceae</taxon>
        <taxon>Sphingomonas</taxon>
    </lineage>
</organism>
<dbReference type="EMBL" id="JAKFGM010000002">
    <property type="protein sequence ID" value="MCF2515395.1"/>
    <property type="molecule type" value="Genomic_DNA"/>
</dbReference>
<keyword evidence="3" id="KW-1185">Reference proteome</keyword>
<proteinExistence type="predicted"/>
<evidence type="ECO:0000313" key="3">
    <source>
        <dbReference type="Proteomes" id="UP001139410"/>
    </source>
</evidence>
<dbReference type="RefSeq" id="WP_235067934.1">
    <property type="nucleotide sequence ID" value="NZ_JAKFGM010000002.1"/>
</dbReference>
<comment type="caution">
    <text evidence="2">The sequence shown here is derived from an EMBL/GenBank/DDBJ whole genome shotgun (WGS) entry which is preliminary data.</text>
</comment>
<feature type="compositionally biased region" description="Basic and acidic residues" evidence="1">
    <location>
        <begin position="293"/>
        <end position="304"/>
    </location>
</feature>
<feature type="region of interest" description="Disordered" evidence="1">
    <location>
        <begin position="282"/>
        <end position="323"/>
    </location>
</feature>
<dbReference type="AlphaFoldDB" id="A0A9X1TXN8"/>
<accession>A0A9X1TXN8</accession>
<evidence type="ECO:0000313" key="2">
    <source>
        <dbReference type="EMBL" id="MCF2515395.1"/>
    </source>
</evidence>
<name>A0A9X1TXN8_9SPHN</name>